<comment type="subcellular location">
    <subcellularLocation>
        <location evidence="1 6">Bacterial flagellum basal body</location>
    </subcellularLocation>
</comment>
<dbReference type="PANTHER" id="PTHR30435:SF2">
    <property type="entry name" value="FLAGELLAR BASAL-BODY ROD PROTEIN FLGC"/>
    <property type="match status" value="1"/>
</dbReference>
<dbReference type="EMBL" id="CP036274">
    <property type="protein sequence ID" value="QDU26975.1"/>
    <property type="molecule type" value="Genomic_DNA"/>
</dbReference>
<dbReference type="AlphaFoldDB" id="A0A517Y9R5"/>
<evidence type="ECO:0000313" key="9">
    <source>
        <dbReference type="EMBL" id="QDU26975.1"/>
    </source>
</evidence>
<dbReference type="InterPro" id="IPR010930">
    <property type="entry name" value="Flg_bb/hook_C_dom"/>
</dbReference>
<dbReference type="RefSeq" id="WP_145087855.1">
    <property type="nucleotide sequence ID" value="NZ_CP036274.1"/>
</dbReference>
<evidence type="ECO:0000259" key="7">
    <source>
        <dbReference type="Pfam" id="PF00460"/>
    </source>
</evidence>
<comment type="similarity">
    <text evidence="2">Belongs to the flagella basal body rod proteins family.</text>
</comment>
<dbReference type="GO" id="GO:0071978">
    <property type="term" value="P:bacterial-type flagellum-dependent swarming motility"/>
    <property type="evidence" value="ECO:0007669"/>
    <property type="project" value="TreeGrafter"/>
</dbReference>
<keyword evidence="10" id="KW-1185">Reference proteome</keyword>
<dbReference type="InterPro" id="IPR006299">
    <property type="entry name" value="FlgC"/>
</dbReference>
<dbReference type="Pfam" id="PF06429">
    <property type="entry name" value="Flg_bbr_C"/>
    <property type="match status" value="1"/>
</dbReference>
<organism evidence="9 10">
    <name type="scientific">Anatilimnocola aggregata</name>
    <dbReference type="NCBI Taxonomy" id="2528021"/>
    <lineage>
        <taxon>Bacteria</taxon>
        <taxon>Pseudomonadati</taxon>
        <taxon>Planctomycetota</taxon>
        <taxon>Planctomycetia</taxon>
        <taxon>Pirellulales</taxon>
        <taxon>Pirellulaceae</taxon>
        <taxon>Anatilimnocola</taxon>
    </lineage>
</organism>
<keyword evidence="9" id="KW-0969">Cilium</keyword>
<reference evidence="9 10" key="1">
    <citation type="submission" date="2019-02" db="EMBL/GenBank/DDBJ databases">
        <title>Deep-cultivation of Planctomycetes and their phenomic and genomic characterization uncovers novel biology.</title>
        <authorList>
            <person name="Wiegand S."/>
            <person name="Jogler M."/>
            <person name="Boedeker C."/>
            <person name="Pinto D."/>
            <person name="Vollmers J."/>
            <person name="Rivas-Marin E."/>
            <person name="Kohn T."/>
            <person name="Peeters S.H."/>
            <person name="Heuer A."/>
            <person name="Rast P."/>
            <person name="Oberbeckmann S."/>
            <person name="Bunk B."/>
            <person name="Jeske O."/>
            <person name="Meyerdierks A."/>
            <person name="Storesund J.E."/>
            <person name="Kallscheuer N."/>
            <person name="Luecker S."/>
            <person name="Lage O.M."/>
            <person name="Pohl T."/>
            <person name="Merkel B.J."/>
            <person name="Hornburger P."/>
            <person name="Mueller R.-W."/>
            <person name="Bruemmer F."/>
            <person name="Labrenz M."/>
            <person name="Spormann A.M."/>
            <person name="Op den Camp H."/>
            <person name="Overmann J."/>
            <person name="Amann R."/>
            <person name="Jetten M.S.M."/>
            <person name="Mascher T."/>
            <person name="Medema M.H."/>
            <person name="Devos D.P."/>
            <person name="Kaster A.-K."/>
            <person name="Ovreas L."/>
            <person name="Rohde M."/>
            <person name="Galperin M.Y."/>
            <person name="Jogler C."/>
        </authorList>
    </citation>
    <scope>NUCLEOTIDE SEQUENCE [LARGE SCALE GENOMIC DNA]</scope>
    <source>
        <strain evidence="9 10">ETA_A8</strain>
    </source>
</reference>
<name>A0A517Y9R5_9BACT</name>
<dbReference type="InterPro" id="IPR001444">
    <property type="entry name" value="Flag_bb_rod_N"/>
</dbReference>
<dbReference type="PROSITE" id="PS00588">
    <property type="entry name" value="FLAGELLA_BB_ROD"/>
    <property type="match status" value="1"/>
</dbReference>
<proteinExistence type="inferred from homology"/>
<dbReference type="Pfam" id="PF00460">
    <property type="entry name" value="Flg_bb_rod"/>
    <property type="match status" value="1"/>
</dbReference>
<dbReference type="NCBIfam" id="TIGR01395">
    <property type="entry name" value="FlgC"/>
    <property type="match status" value="1"/>
</dbReference>
<evidence type="ECO:0000256" key="5">
    <source>
        <dbReference type="ARBA" id="ARBA00025933"/>
    </source>
</evidence>
<dbReference type="OrthoDB" id="9794148at2"/>
<dbReference type="KEGG" id="aagg:ETAA8_20590"/>
<evidence type="ECO:0000256" key="2">
    <source>
        <dbReference type="ARBA" id="ARBA00009677"/>
    </source>
</evidence>
<keyword evidence="9" id="KW-0966">Cell projection</keyword>
<evidence type="ECO:0000256" key="1">
    <source>
        <dbReference type="ARBA" id="ARBA00004117"/>
    </source>
</evidence>
<feature type="domain" description="Flagellar basal body rod protein N-terminal" evidence="7">
    <location>
        <begin position="5"/>
        <end position="30"/>
    </location>
</feature>
<keyword evidence="9" id="KW-0282">Flagellum</keyword>
<sequence>MISAMDISTSALVAQRMRMDAVSSNLANLNSQTRGPDGEMQPYQGRYVMFQVDPSNATPYGAQGVKVSSVETENVEPNYRWQPDHPYAIKDGPKRGYVAYPKINMQTEMVDALVASRAYEANLGVLEITKNMSQQTLRILG</sequence>
<evidence type="ECO:0000256" key="6">
    <source>
        <dbReference type="RuleBase" id="RU362062"/>
    </source>
</evidence>
<evidence type="ECO:0000256" key="3">
    <source>
        <dbReference type="ARBA" id="ARBA00017941"/>
    </source>
</evidence>
<evidence type="ECO:0000313" key="10">
    <source>
        <dbReference type="Proteomes" id="UP000315017"/>
    </source>
</evidence>
<keyword evidence="4 6" id="KW-0975">Bacterial flagellum</keyword>
<evidence type="ECO:0000256" key="4">
    <source>
        <dbReference type="ARBA" id="ARBA00023143"/>
    </source>
</evidence>
<feature type="domain" description="Flagellar basal-body/hook protein C-terminal" evidence="8">
    <location>
        <begin position="95"/>
        <end position="139"/>
    </location>
</feature>
<gene>
    <name evidence="9" type="primary">flgC</name>
    <name evidence="9" type="ORF">ETAA8_20590</name>
</gene>
<dbReference type="Proteomes" id="UP000315017">
    <property type="component" value="Chromosome"/>
</dbReference>
<dbReference type="GO" id="GO:0030694">
    <property type="term" value="C:bacterial-type flagellum basal body, rod"/>
    <property type="evidence" value="ECO:0007669"/>
    <property type="project" value="UniProtKB-UniRule"/>
</dbReference>
<accession>A0A517Y9R5</accession>
<comment type="subunit">
    <text evidence="5 6">The basal body constitutes a major portion of the flagellar organelle and consists of four rings (L,P,S, and M) mounted on a central rod. The rod consists of about 26 subunits of FlgG in the distal portion, and FlgB, FlgC and FlgF are thought to build up the proximal portion of the rod with about 6 subunits each.</text>
</comment>
<protein>
    <recommendedName>
        <fullName evidence="3 6">Flagellar basal-body rod protein FlgC</fullName>
    </recommendedName>
</protein>
<dbReference type="PANTHER" id="PTHR30435">
    <property type="entry name" value="FLAGELLAR PROTEIN"/>
    <property type="match status" value="1"/>
</dbReference>
<evidence type="ECO:0000259" key="8">
    <source>
        <dbReference type="Pfam" id="PF06429"/>
    </source>
</evidence>
<dbReference type="InterPro" id="IPR019776">
    <property type="entry name" value="Flagellar_basal_body_rod_CS"/>
</dbReference>